<dbReference type="Proteomes" id="UP001050975">
    <property type="component" value="Unassembled WGS sequence"/>
</dbReference>
<name>A0AAV3XHD2_9CYAN</name>
<evidence type="ECO:0000259" key="1">
    <source>
        <dbReference type="Pfam" id="PF00881"/>
    </source>
</evidence>
<sequence length="292" mass="32863">MQTDETFLRMLAATPEVQQPKLYEIYHENTKMHPLLEARVVHADTNPNAALNRQTNMVAIAEIESTVATGGKKYRSATRHQLPHSLDTIGDVTLKDVLERRESMREFQPEPVTLEQLAVLCELTYGWNPKRDVELDGGEISFRYAPSAGRLYPLELYLVIPTPNHENDDECDIWHYEPNSHAIEGIHQVKAAEIRAAFVHFPQRLPVVALLTGVIPRLTWKYGDRAYRYAHLEAGHVGQNLVLAATALNLGACPIVSFYDDAIHDLLDVDGVSEIVLYSFFIGHPDTSNAQD</sequence>
<dbReference type="GO" id="GO:0016491">
    <property type="term" value="F:oxidoreductase activity"/>
    <property type="evidence" value="ECO:0007669"/>
    <property type="project" value="InterPro"/>
</dbReference>
<dbReference type="Gene3D" id="3.40.109.10">
    <property type="entry name" value="NADH Oxidase"/>
    <property type="match status" value="1"/>
</dbReference>
<proteinExistence type="predicted"/>
<accession>A0AAV3XHD2</accession>
<dbReference type="InterPro" id="IPR000415">
    <property type="entry name" value="Nitroreductase-like"/>
</dbReference>
<dbReference type="NCBIfam" id="TIGR03605">
    <property type="entry name" value="antibiot_sagB"/>
    <property type="match status" value="1"/>
</dbReference>
<dbReference type="EMBL" id="BLAY01000159">
    <property type="protein sequence ID" value="GET42332.1"/>
    <property type="molecule type" value="Genomic_DNA"/>
</dbReference>
<dbReference type="PANTHER" id="PTHR43745:SF2">
    <property type="entry name" value="NITROREDUCTASE MJ1384-RELATED"/>
    <property type="match status" value="1"/>
</dbReference>
<keyword evidence="3" id="KW-1185">Reference proteome</keyword>
<organism evidence="2 3">
    <name type="scientific">Microseira wollei NIES-4236</name>
    <dbReference type="NCBI Taxonomy" id="2530354"/>
    <lineage>
        <taxon>Bacteria</taxon>
        <taxon>Bacillati</taxon>
        <taxon>Cyanobacteriota</taxon>
        <taxon>Cyanophyceae</taxon>
        <taxon>Oscillatoriophycideae</taxon>
        <taxon>Aerosakkonematales</taxon>
        <taxon>Aerosakkonemataceae</taxon>
        <taxon>Microseira</taxon>
    </lineage>
</organism>
<dbReference type="AlphaFoldDB" id="A0AAV3XHD2"/>
<reference evidence="2" key="1">
    <citation type="submission" date="2019-10" db="EMBL/GenBank/DDBJ databases">
        <title>Draft genome sequece of Microseira wollei NIES-4236.</title>
        <authorList>
            <person name="Yamaguchi H."/>
            <person name="Suzuki S."/>
            <person name="Kawachi M."/>
        </authorList>
    </citation>
    <scope>NUCLEOTIDE SEQUENCE</scope>
    <source>
        <strain evidence="2">NIES-4236</strain>
    </source>
</reference>
<dbReference type="InterPro" id="IPR020051">
    <property type="entry name" value="SagB-type_dehydrogenase"/>
</dbReference>
<evidence type="ECO:0000313" key="2">
    <source>
        <dbReference type="EMBL" id="GET42332.1"/>
    </source>
</evidence>
<dbReference type="Pfam" id="PF00881">
    <property type="entry name" value="Nitroreductase"/>
    <property type="match status" value="1"/>
</dbReference>
<comment type="caution">
    <text evidence="2">The sequence shown here is derived from an EMBL/GenBank/DDBJ whole genome shotgun (WGS) entry which is preliminary data.</text>
</comment>
<protein>
    <recommendedName>
        <fullName evidence="1">Nitroreductase domain-containing protein</fullName>
    </recommendedName>
</protein>
<evidence type="ECO:0000313" key="3">
    <source>
        <dbReference type="Proteomes" id="UP001050975"/>
    </source>
</evidence>
<feature type="domain" description="Nitroreductase" evidence="1">
    <location>
        <begin position="99"/>
        <end position="283"/>
    </location>
</feature>
<dbReference type="InterPro" id="IPR029479">
    <property type="entry name" value="Nitroreductase"/>
</dbReference>
<dbReference type="SUPFAM" id="SSF55469">
    <property type="entry name" value="FMN-dependent nitroreductase-like"/>
    <property type="match status" value="1"/>
</dbReference>
<dbReference type="PANTHER" id="PTHR43745">
    <property type="entry name" value="NITROREDUCTASE MJ1384-RELATED"/>
    <property type="match status" value="1"/>
</dbReference>
<gene>
    <name evidence="2" type="ORF">MiSe_71480</name>
</gene>
<dbReference type="InterPro" id="IPR052544">
    <property type="entry name" value="Bacteriocin_Proc_Enz"/>
</dbReference>
<dbReference type="CDD" id="cd02142">
    <property type="entry name" value="McbC_SagB-like_oxidoreductase"/>
    <property type="match status" value="1"/>
</dbReference>
<dbReference type="RefSeq" id="WP_226589681.1">
    <property type="nucleotide sequence ID" value="NZ_BLAY01000159.1"/>
</dbReference>